<feature type="transmembrane region" description="Helical" evidence="1">
    <location>
        <begin position="43"/>
        <end position="62"/>
    </location>
</feature>
<keyword evidence="3" id="KW-1185">Reference proteome</keyword>
<gene>
    <name evidence="2" type="ORF">QYF49_20195</name>
</gene>
<protein>
    <submittedName>
        <fullName evidence="2">Uncharacterized protein</fullName>
    </submittedName>
</protein>
<keyword evidence="1" id="KW-1133">Transmembrane helix</keyword>
<sequence length="67" mass="7850">MYEIGYANYIVFLLVVTGVLLLRQDAKAYQVAKMKRETKAAKFMGWLNIAVGIFVFLADWAIEKWFW</sequence>
<feature type="transmembrane region" description="Helical" evidence="1">
    <location>
        <begin position="6"/>
        <end position="22"/>
    </location>
</feature>
<accession>A0ABT8EBM2</accession>
<comment type="caution">
    <text evidence="2">The sequence shown here is derived from an EMBL/GenBank/DDBJ whole genome shotgun (WGS) entry which is preliminary data.</text>
</comment>
<reference evidence="2" key="1">
    <citation type="submission" date="2023-06" db="EMBL/GenBank/DDBJ databases">
        <title>Draft Genome Sequences of Representative Paenibacillus Polymyxa, Bacillus cereus, Fictibacillus sp., and Brevibacillus agri Strains Isolated from Amazonian Dark Earth.</title>
        <authorList>
            <person name="Pellegrinetti T.A."/>
            <person name="Cunha I.C.M."/>
            <person name="Chaves M.G."/>
            <person name="Freitas A.S."/>
            <person name="Silva A.V.R."/>
            <person name="Tsai S.M."/>
            <person name="Mendes L.W."/>
        </authorList>
    </citation>
    <scope>NUCLEOTIDE SEQUENCE</scope>
    <source>
        <strain evidence="2">CENA-BCM004</strain>
    </source>
</reference>
<keyword evidence="1" id="KW-0812">Transmembrane</keyword>
<dbReference type="RefSeq" id="WP_290401405.1">
    <property type="nucleotide sequence ID" value="NZ_JAUHLN010000005.1"/>
</dbReference>
<dbReference type="Proteomes" id="UP001168694">
    <property type="component" value="Unassembled WGS sequence"/>
</dbReference>
<proteinExistence type="predicted"/>
<evidence type="ECO:0000313" key="2">
    <source>
        <dbReference type="EMBL" id="MDN4075290.1"/>
    </source>
</evidence>
<evidence type="ECO:0000313" key="3">
    <source>
        <dbReference type="Proteomes" id="UP001168694"/>
    </source>
</evidence>
<dbReference type="InterPro" id="IPR049971">
    <property type="entry name" value="CLC_0170-like"/>
</dbReference>
<dbReference type="EMBL" id="JAUHLN010000005">
    <property type="protein sequence ID" value="MDN4075290.1"/>
    <property type="molecule type" value="Genomic_DNA"/>
</dbReference>
<dbReference type="NCBIfam" id="NF042414">
    <property type="entry name" value="CLC_0170_fam"/>
    <property type="match status" value="1"/>
</dbReference>
<keyword evidence="1" id="KW-0472">Membrane</keyword>
<name>A0ABT8EBM2_9BACL</name>
<evidence type="ECO:0000256" key="1">
    <source>
        <dbReference type="SAM" id="Phobius"/>
    </source>
</evidence>
<organism evidence="2 3">
    <name type="scientific">Fictibacillus terranigra</name>
    <dbReference type="NCBI Taxonomy" id="3058424"/>
    <lineage>
        <taxon>Bacteria</taxon>
        <taxon>Bacillati</taxon>
        <taxon>Bacillota</taxon>
        <taxon>Bacilli</taxon>
        <taxon>Bacillales</taxon>
        <taxon>Fictibacillaceae</taxon>
        <taxon>Fictibacillus</taxon>
    </lineage>
</organism>